<evidence type="ECO:0000256" key="2">
    <source>
        <dbReference type="ARBA" id="ARBA00022692"/>
    </source>
</evidence>
<dbReference type="GO" id="GO:0016020">
    <property type="term" value="C:membrane"/>
    <property type="evidence" value="ECO:0007669"/>
    <property type="project" value="UniProtKB-SubCell"/>
</dbReference>
<feature type="domain" description="p-hydroxybenzoic acid efflux pump subunit AaeA-like beta-barrel" evidence="7">
    <location>
        <begin position="254"/>
        <end position="344"/>
    </location>
</feature>
<evidence type="ECO:0000259" key="6">
    <source>
        <dbReference type="Pfam" id="PF25917"/>
    </source>
</evidence>
<dbReference type="Pfam" id="PF25963">
    <property type="entry name" value="Beta-barrel_AAEA"/>
    <property type="match status" value="1"/>
</dbReference>
<dbReference type="PANTHER" id="PTHR30386:SF26">
    <property type="entry name" value="TRANSPORT PROTEIN COMB"/>
    <property type="match status" value="1"/>
</dbReference>
<dbReference type="RefSeq" id="WP_267989485.1">
    <property type="nucleotide sequence ID" value="NZ_JAPJZI010000001.1"/>
</dbReference>
<dbReference type="Gene3D" id="2.40.30.170">
    <property type="match status" value="1"/>
</dbReference>
<keyword evidence="4 5" id="KW-0472">Membrane</keyword>
<organism evidence="8 9">
    <name type="scientific">Hoeflea prorocentri</name>
    <dbReference type="NCBI Taxonomy" id="1922333"/>
    <lineage>
        <taxon>Bacteria</taxon>
        <taxon>Pseudomonadati</taxon>
        <taxon>Pseudomonadota</taxon>
        <taxon>Alphaproteobacteria</taxon>
        <taxon>Hyphomicrobiales</taxon>
        <taxon>Rhizobiaceae</taxon>
        <taxon>Hoeflea</taxon>
    </lineage>
</organism>
<dbReference type="AlphaFoldDB" id="A0A9X3UGA1"/>
<evidence type="ECO:0000313" key="9">
    <source>
        <dbReference type="Proteomes" id="UP001151234"/>
    </source>
</evidence>
<evidence type="ECO:0000256" key="1">
    <source>
        <dbReference type="ARBA" id="ARBA00004167"/>
    </source>
</evidence>
<keyword evidence="3 5" id="KW-1133">Transmembrane helix</keyword>
<dbReference type="Gene3D" id="2.40.50.100">
    <property type="match status" value="1"/>
</dbReference>
<dbReference type="Pfam" id="PF25917">
    <property type="entry name" value="BSH_RND"/>
    <property type="match status" value="1"/>
</dbReference>
<dbReference type="Gene3D" id="1.10.287.470">
    <property type="entry name" value="Helix hairpin bin"/>
    <property type="match status" value="1"/>
</dbReference>
<evidence type="ECO:0000259" key="7">
    <source>
        <dbReference type="Pfam" id="PF25963"/>
    </source>
</evidence>
<dbReference type="InterPro" id="IPR058625">
    <property type="entry name" value="MdtA-like_BSH"/>
</dbReference>
<feature type="transmembrane region" description="Helical" evidence="5">
    <location>
        <begin position="24"/>
        <end position="45"/>
    </location>
</feature>
<dbReference type="SUPFAM" id="SSF111369">
    <property type="entry name" value="HlyD-like secretion proteins"/>
    <property type="match status" value="2"/>
</dbReference>
<dbReference type="PANTHER" id="PTHR30386">
    <property type="entry name" value="MEMBRANE FUSION SUBUNIT OF EMRAB-TOLC MULTIDRUG EFFLUX PUMP"/>
    <property type="match status" value="1"/>
</dbReference>
<proteinExistence type="predicted"/>
<dbReference type="Proteomes" id="UP001151234">
    <property type="component" value="Unassembled WGS sequence"/>
</dbReference>
<evidence type="ECO:0000256" key="5">
    <source>
        <dbReference type="SAM" id="Phobius"/>
    </source>
</evidence>
<accession>A0A9X3UGA1</accession>
<comment type="subcellular location">
    <subcellularLocation>
        <location evidence="1">Membrane</location>
        <topology evidence="1">Single-pass membrane protein</topology>
    </subcellularLocation>
</comment>
<dbReference type="InterPro" id="IPR050739">
    <property type="entry name" value="MFP"/>
</dbReference>
<reference evidence="8" key="1">
    <citation type="submission" date="2022-11" db="EMBL/GenBank/DDBJ databases">
        <title>Draft genome sequence of Hoeflea poritis E7-10 and Hoeflea prorocentri PM5-8, separated from scleractinian coral Porites lutea and marine dinoflagellate.</title>
        <authorList>
            <person name="Zhang G."/>
            <person name="Wei Q."/>
            <person name="Cai L."/>
        </authorList>
    </citation>
    <scope>NUCLEOTIDE SEQUENCE</scope>
    <source>
        <strain evidence="8">PM5-8</strain>
    </source>
</reference>
<name>A0A9X3UGA1_9HYPH</name>
<keyword evidence="9" id="KW-1185">Reference proteome</keyword>
<protein>
    <submittedName>
        <fullName evidence="8">HlyD family secretion protein</fullName>
    </submittedName>
</protein>
<gene>
    <name evidence="8" type="ORF">OQ273_05585</name>
</gene>
<keyword evidence="2 5" id="KW-0812">Transmembrane</keyword>
<evidence type="ECO:0000256" key="4">
    <source>
        <dbReference type="ARBA" id="ARBA00023136"/>
    </source>
</evidence>
<dbReference type="InterPro" id="IPR058634">
    <property type="entry name" value="AaeA-lik-b-barrel"/>
</dbReference>
<feature type="domain" description="Multidrug resistance protein MdtA-like barrel-sandwich hybrid" evidence="6">
    <location>
        <begin position="65"/>
        <end position="243"/>
    </location>
</feature>
<comment type="caution">
    <text evidence="8">The sequence shown here is derived from an EMBL/GenBank/DDBJ whole genome shotgun (WGS) entry which is preliminary data.</text>
</comment>
<evidence type="ECO:0000256" key="3">
    <source>
        <dbReference type="ARBA" id="ARBA00022989"/>
    </source>
</evidence>
<dbReference type="GO" id="GO:0055085">
    <property type="term" value="P:transmembrane transport"/>
    <property type="evidence" value="ECO:0007669"/>
    <property type="project" value="InterPro"/>
</dbReference>
<sequence>MNAEIKTQSADEAGAQSTSRLREFLIVVGALAIGGVLLFGIYLYWNFERDHPATANAFINANYIWVSPQIDGQVAQVFVEDNQAVKAGDKLFQLDPSLYQAQLKAAEASLVLVHQEIEAGKAKVAAAKAQVAEQQTAVDTAKSLSDSTKPLVRDGVEPVLKGIEIENSLVAARSKLATLQADLTVAEREYGTPEVIQAKIDNAEATLAEARLNLEWTNIVAPADGYVTNLTLRQGDVVSSGDDLFPFIESQKWWVDANFKETNVERIQPGQPVKITIDMYGDKEFTGVVESIGFSSAASFSLLPAQNTTGNWVKVTQRIPVRIALDTIDPAYPYRIGTSVSVEVNTDPPTGASGQ</sequence>
<evidence type="ECO:0000313" key="8">
    <source>
        <dbReference type="EMBL" id="MDA5398043.1"/>
    </source>
</evidence>
<dbReference type="EMBL" id="JAPJZI010000001">
    <property type="protein sequence ID" value="MDA5398043.1"/>
    <property type="molecule type" value="Genomic_DNA"/>
</dbReference>